<accession>A0A7S0LQ89</accession>
<protein>
    <submittedName>
        <fullName evidence="1">Uncharacterized protein</fullName>
    </submittedName>
</protein>
<sequence length="249" mass="26970">MEQTEEWERRRVAAQKGKEIKTVNIVGEEAYKKRMKVTTSTVPRPNLEQALDRGRHSFREWFTEMSADLSSHSMSKAATRLAEVCNDAETNADGLWAAEEAYLRHCFFREHLGMWLPSRNAPCAFRKAIAVLNRPVSSADAKVQHMQMHMEHASFMKLRSRAEAEAGESGSSLGRLLGLSQLPATSSETSSEISSALDSSVSQAGIRSLVQEALRDAGVGARGGGASGAVAGKGDGFTVSIPSSVTCLL</sequence>
<dbReference type="EMBL" id="HBEY01044280">
    <property type="protein sequence ID" value="CAD8617845.1"/>
    <property type="molecule type" value="Transcribed_RNA"/>
</dbReference>
<proteinExistence type="predicted"/>
<evidence type="ECO:0000313" key="1">
    <source>
        <dbReference type="EMBL" id="CAD8617845.1"/>
    </source>
</evidence>
<reference evidence="1" key="1">
    <citation type="submission" date="2021-01" db="EMBL/GenBank/DDBJ databases">
        <authorList>
            <person name="Corre E."/>
            <person name="Pelletier E."/>
            <person name="Niang G."/>
            <person name="Scheremetjew M."/>
            <person name="Finn R."/>
            <person name="Kale V."/>
            <person name="Holt S."/>
            <person name="Cochrane G."/>
            <person name="Meng A."/>
            <person name="Brown T."/>
            <person name="Cohen L."/>
        </authorList>
    </citation>
    <scope>NUCLEOTIDE SEQUENCE</scope>
    <source>
        <strain evidence="1">PLY182g</strain>
    </source>
</reference>
<feature type="non-terminal residue" evidence="1">
    <location>
        <position position="249"/>
    </location>
</feature>
<dbReference type="AlphaFoldDB" id="A0A7S0LQ89"/>
<gene>
    <name evidence="1" type="ORF">CPEL01642_LOCUS21226</name>
</gene>
<name>A0A7S0LQ89_9EUKA</name>
<organism evidence="1">
    <name type="scientific">Coccolithus braarudii</name>
    <dbReference type="NCBI Taxonomy" id="221442"/>
    <lineage>
        <taxon>Eukaryota</taxon>
        <taxon>Haptista</taxon>
        <taxon>Haptophyta</taxon>
        <taxon>Prymnesiophyceae</taxon>
        <taxon>Coccolithales</taxon>
        <taxon>Coccolithaceae</taxon>
        <taxon>Coccolithus</taxon>
    </lineage>
</organism>